<dbReference type="EMBL" id="CP012700">
    <property type="protein sequence ID" value="ALH80096.1"/>
    <property type="molecule type" value="Genomic_DNA"/>
</dbReference>
<evidence type="ECO:0000313" key="7">
    <source>
        <dbReference type="EMBL" id="ALH80096.1"/>
    </source>
</evidence>
<comment type="similarity">
    <text evidence="5">Belongs to the aldehyde dehydrogenase family.</text>
</comment>
<evidence type="ECO:0000256" key="3">
    <source>
        <dbReference type="ARBA" id="ARBA00023027"/>
    </source>
</evidence>
<dbReference type="Proteomes" id="UP000058074">
    <property type="component" value="Chromosome"/>
</dbReference>
<accession>A0A0N9U4Q2</accession>
<dbReference type="GO" id="GO:0006527">
    <property type="term" value="P:L-arginine catabolic process"/>
    <property type="evidence" value="ECO:0007669"/>
    <property type="project" value="InterPro"/>
</dbReference>
<dbReference type="InterPro" id="IPR015590">
    <property type="entry name" value="Aldehyde_DH_dom"/>
</dbReference>
<dbReference type="GO" id="GO:0043824">
    <property type="term" value="F:succinylglutamate-semialdehyde dehydrogenase activity"/>
    <property type="evidence" value="ECO:0007669"/>
    <property type="project" value="InterPro"/>
</dbReference>
<dbReference type="InterPro" id="IPR016161">
    <property type="entry name" value="Ald_DH/histidinol_DH"/>
</dbReference>
<evidence type="ECO:0000313" key="8">
    <source>
        <dbReference type="Proteomes" id="UP000058074"/>
    </source>
</evidence>
<dbReference type="OrthoDB" id="9802947at2"/>
<evidence type="ECO:0000256" key="4">
    <source>
        <dbReference type="PROSITE-ProRule" id="PRU10007"/>
    </source>
</evidence>
<dbReference type="NCBIfam" id="TIGR03240">
    <property type="entry name" value="arg_catab_astD"/>
    <property type="match status" value="1"/>
</dbReference>
<protein>
    <submittedName>
        <fullName evidence="7">Succinylglutamate-semialdehyde dehydrogenase</fullName>
    </submittedName>
</protein>
<proteinExistence type="inferred from homology"/>
<dbReference type="AlphaFoldDB" id="A0A0N9U4Q2"/>
<dbReference type="RefSeq" id="WP_054587478.1">
    <property type="nucleotide sequence ID" value="NZ_CP012700.1"/>
</dbReference>
<evidence type="ECO:0000256" key="2">
    <source>
        <dbReference type="ARBA" id="ARBA00023002"/>
    </source>
</evidence>
<organism evidence="7 8">
    <name type="scientific">Sphingopyxis macrogoltabida</name>
    <name type="common">Sphingomonas macrogoltabidus</name>
    <dbReference type="NCBI Taxonomy" id="33050"/>
    <lineage>
        <taxon>Bacteria</taxon>
        <taxon>Pseudomonadati</taxon>
        <taxon>Pseudomonadota</taxon>
        <taxon>Alphaproteobacteria</taxon>
        <taxon>Sphingomonadales</taxon>
        <taxon>Sphingomonadaceae</taxon>
        <taxon>Sphingopyxis</taxon>
    </lineage>
</organism>
<dbReference type="CDD" id="cd07095">
    <property type="entry name" value="ALDH_SGSD_AstD"/>
    <property type="match status" value="1"/>
</dbReference>
<dbReference type="NCBIfam" id="NF006992">
    <property type="entry name" value="PRK09457.1"/>
    <property type="match status" value="1"/>
</dbReference>
<dbReference type="Pfam" id="PF00171">
    <property type="entry name" value="Aldedh"/>
    <property type="match status" value="1"/>
</dbReference>
<reference evidence="7 8" key="1">
    <citation type="journal article" date="2015" name="Genome Announc.">
        <title>Complete Genome Sequence of Polypropylene Glycol- and Polyethylene Glycol-Degrading Sphingopyxis macrogoltabida Strain EY-1.</title>
        <authorList>
            <person name="Ohtsubo Y."/>
            <person name="Nagata Y."/>
            <person name="Numata M."/>
            <person name="Tsuchikane K."/>
            <person name="Hosoyama A."/>
            <person name="Yamazoe A."/>
            <person name="Tsuda M."/>
            <person name="Fujita N."/>
            <person name="Kawai F."/>
        </authorList>
    </citation>
    <scope>NUCLEOTIDE SEQUENCE [LARGE SCALE GENOMIC DNA]</scope>
    <source>
        <strain evidence="7 8">EY-1</strain>
    </source>
</reference>
<dbReference type="Gene3D" id="3.40.309.10">
    <property type="entry name" value="Aldehyde Dehydrogenase, Chain A, domain 2"/>
    <property type="match status" value="1"/>
</dbReference>
<gene>
    <name evidence="7" type="primary">astD</name>
    <name evidence="7" type="ORF">AN936_06875</name>
</gene>
<keyword evidence="3" id="KW-0520">NAD</keyword>
<dbReference type="InterPro" id="IPR016160">
    <property type="entry name" value="Ald_DH_CS_CYS"/>
</dbReference>
<sequence length="483" mass="51825">MSEELLSYEPASGEELWRAPVSNVDQEVAIARAAWPEWAAKPLTFRSETLRRFADRVKAEGEKLADLIARETGKPLWEARTEVESVANKVDISVTAYAERTPNRRIEGAMGLRNAVRHKPHGALAVLGPYNFPAHLPNGHIVPALLAGNSVIFKPSEKTPAVGAMLVDLFHSAGVPKEVLRLVVGGPDTGKALAGHPDIDGLLFTGSARTGLALNRQFANRPDKILALEMGGNNPIVVWDTADIRTAAILVVQSAFLSAGQRCTNARRLIVKEALADGLIEQVRDLANRLIVDHPHADPAPYMGPVIDNDAADGLTESFLILMSNGGQVIRHMTRPVPGRPFLTPGIIDVTAMPERPDIELFGPLLQVIRVESFEAAIAEANNTSFGLSAALIGGSPKLYDQFWANARAGVINWNRPTNGASSAAPFGGIGLSGNHRPSAFYAADYCAYPVASSESDAMRASIGVGLRETDDGKPKLIRKGFL</sequence>
<dbReference type="PROSITE" id="PS00687">
    <property type="entry name" value="ALDEHYDE_DEHYDR_GLU"/>
    <property type="match status" value="1"/>
</dbReference>
<dbReference type="PATRIC" id="fig|33050.5.peg.1431"/>
<keyword evidence="2 5" id="KW-0560">Oxidoreductase</keyword>
<dbReference type="InterPro" id="IPR016163">
    <property type="entry name" value="Ald_DH_C"/>
</dbReference>
<dbReference type="KEGG" id="smag:AN936_06875"/>
<name>A0A0N9U4Q2_SPHMC</name>
<dbReference type="SUPFAM" id="SSF53720">
    <property type="entry name" value="ALDH-like"/>
    <property type="match status" value="1"/>
</dbReference>
<dbReference type="FunFam" id="3.40.605.10:FF:000010">
    <property type="entry name" value="N-succinylglutamate 5-semialdehyde dehydrogenase"/>
    <property type="match status" value="1"/>
</dbReference>
<feature type="active site" evidence="4">
    <location>
        <position position="229"/>
    </location>
</feature>
<evidence type="ECO:0000256" key="1">
    <source>
        <dbReference type="ARBA" id="ARBA00022503"/>
    </source>
</evidence>
<feature type="domain" description="Aldehyde dehydrogenase" evidence="6">
    <location>
        <begin position="5"/>
        <end position="444"/>
    </location>
</feature>
<evidence type="ECO:0000259" key="6">
    <source>
        <dbReference type="Pfam" id="PF00171"/>
    </source>
</evidence>
<dbReference type="PROSITE" id="PS00070">
    <property type="entry name" value="ALDEHYDE_DEHYDR_CYS"/>
    <property type="match status" value="1"/>
</dbReference>
<keyword evidence="1" id="KW-0056">Arginine metabolism</keyword>
<dbReference type="PANTHER" id="PTHR11699">
    <property type="entry name" value="ALDEHYDE DEHYDROGENASE-RELATED"/>
    <property type="match status" value="1"/>
</dbReference>
<evidence type="ECO:0000256" key="5">
    <source>
        <dbReference type="RuleBase" id="RU003345"/>
    </source>
</evidence>
<dbReference type="InterPro" id="IPR029510">
    <property type="entry name" value="Ald_DH_CS_GLU"/>
</dbReference>
<dbReference type="Gene3D" id="3.40.605.10">
    <property type="entry name" value="Aldehyde Dehydrogenase, Chain A, domain 1"/>
    <property type="match status" value="1"/>
</dbReference>
<dbReference type="InterPro" id="IPR016162">
    <property type="entry name" value="Ald_DH_N"/>
</dbReference>
<dbReference type="InterPro" id="IPR017649">
    <property type="entry name" value="SuccinylGlu_semiald_DH_AstD"/>
</dbReference>